<sequence>MDRTSLYSAMSKYRYGVVSSTSSTGTPQSALVGIATTPNLEIIFDTVASSRKYPNLIERPRCSFVVGWGAEQTVQFEGIASLPTGLDLKRYQDTYFAVWPECRTHISWPGIAYFVVRPAWIRFSDYDQKPPLIEEMTF</sequence>
<organism evidence="3">
    <name type="scientific">Edaphobacter paludis</name>
    <dbReference type="NCBI Taxonomy" id="3035702"/>
    <lineage>
        <taxon>Bacteria</taxon>
        <taxon>Pseudomonadati</taxon>
        <taxon>Acidobacteriota</taxon>
        <taxon>Terriglobia</taxon>
        <taxon>Terriglobales</taxon>
        <taxon>Acidobacteriaceae</taxon>
        <taxon>Edaphobacter</taxon>
    </lineage>
</organism>
<evidence type="ECO:0000259" key="1">
    <source>
        <dbReference type="Pfam" id="PF01243"/>
    </source>
</evidence>
<evidence type="ECO:0000313" key="2">
    <source>
        <dbReference type="EMBL" id="XBH09511.1"/>
    </source>
</evidence>
<dbReference type="EC" id="1.4.3.5" evidence="3"/>
<accession>A0AAU7D6L5</accession>
<name>A0AAU7D6L5_9BACT</name>
<evidence type="ECO:0000313" key="3">
    <source>
        <dbReference type="EMBL" id="XBH12797.1"/>
    </source>
</evidence>
<dbReference type="KEGG" id="epl:P4G45_13595"/>
<gene>
    <name evidence="2" type="ORF">P4G45_13595</name>
    <name evidence="3" type="ORF">P8936_14010</name>
</gene>
<dbReference type="EMBL" id="CP121194">
    <property type="protein sequence ID" value="XBH09511.1"/>
    <property type="molecule type" value="Genomic_DNA"/>
</dbReference>
<accession>A0AAU7CXY4</accession>
<dbReference type="RefSeq" id="WP_348267021.1">
    <property type="nucleotide sequence ID" value="NZ_CP121194.1"/>
</dbReference>
<feature type="domain" description="Pyridoxamine 5'-phosphate oxidase N-terminal" evidence="1">
    <location>
        <begin position="14"/>
        <end position="123"/>
    </location>
</feature>
<dbReference type="Gene3D" id="2.30.110.10">
    <property type="entry name" value="Electron Transport, Fmn-binding Protein, Chain A"/>
    <property type="match status" value="1"/>
</dbReference>
<proteinExistence type="predicted"/>
<dbReference type="Pfam" id="PF01243">
    <property type="entry name" value="PNPOx_N"/>
    <property type="match status" value="1"/>
</dbReference>
<dbReference type="EC" id="1.-.-.-" evidence="3"/>
<dbReference type="GO" id="GO:0004733">
    <property type="term" value="F:pyridoxamine phosphate oxidase activity"/>
    <property type="evidence" value="ECO:0007669"/>
    <property type="project" value="UniProtKB-EC"/>
</dbReference>
<keyword evidence="3" id="KW-0560">Oxidoreductase</keyword>
<protein>
    <submittedName>
        <fullName evidence="3">Pyridoxamine 5'-phosphate oxidase family protein</fullName>
        <ecNumber evidence="3">1.-.-.-</ecNumber>
        <ecNumber evidence="3">1.4.3.5</ecNumber>
    </submittedName>
</protein>
<dbReference type="InterPro" id="IPR012349">
    <property type="entry name" value="Split_barrel_FMN-bd"/>
</dbReference>
<reference evidence="3" key="1">
    <citation type="submission" date="2023-03" db="EMBL/GenBank/DDBJ databases">
        <title>Edaphobacter sp.</title>
        <authorList>
            <person name="Huber K.J."/>
            <person name="Papendorf J."/>
            <person name="Pilke C."/>
            <person name="Bunk B."/>
            <person name="Sproeer C."/>
            <person name="Pester M."/>
        </authorList>
    </citation>
    <scope>NUCLEOTIDE SEQUENCE</scope>
    <source>
        <strain evidence="2">DSM 109919</strain>
        <strain evidence="3">DSM 109920</strain>
    </source>
</reference>
<dbReference type="SUPFAM" id="SSF50475">
    <property type="entry name" value="FMN-binding split barrel"/>
    <property type="match status" value="1"/>
</dbReference>
<dbReference type="EMBL" id="CP121195">
    <property type="protein sequence ID" value="XBH12797.1"/>
    <property type="molecule type" value="Genomic_DNA"/>
</dbReference>
<dbReference type="AlphaFoldDB" id="A0AAU7D6L5"/>
<dbReference type="InterPro" id="IPR011576">
    <property type="entry name" value="Pyridox_Oxase_N"/>
</dbReference>